<protein>
    <recommendedName>
        <fullName evidence="8">P-type ATPase A domain-containing protein</fullName>
    </recommendedName>
</protein>
<gene>
    <name evidence="9" type="ORF">GCM10008936_14740</name>
</gene>
<dbReference type="PANTHER" id="PTHR43294">
    <property type="entry name" value="SODIUM/POTASSIUM-TRANSPORTING ATPASE SUBUNIT ALPHA"/>
    <property type="match status" value="1"/>
</dbReference>
<evidence type="ECO:0000259" key="8">
    <source>
        <dbReference type="Pfam" id="PF00122"/>
    </source>
</evidence>
<name>A0ABP3KU91_9LACT</name>
<keyword evidence="3" id="KW-1003">Cell membrane</keyword>
<dbReference type="InterPro" id="IPR008250">
    <property type="entry name" value="ATPase_P-typ_transduc_dom_A_sf"/>
</dbReference>
<feature type="domain" description="P-type ATPase A" evidence="8">
    <location>
        <begin position="9"/>
        <end position="45"/>
    </location>
</feature>
<dbReference type="Gene3D" id="3.40.50.1000">
    <property type="entry name" value="HAD superfamily/HAD-like"/>
    <property type="match status" value="1"/>
</dbReference>
<dbReference type="PROSITE" id="PS00154">
    <property type="entry name" value="ATPASE_E1_E2"/>
    <property type="match status" value="1"/>
</dbReference>
<accession>A0ABP3KU91</accession>
<dbReference type="Gene3D" id="1.20.1110.10">
    <property type="entry name" value="Calcium-transporting ATPase, transmembrane domain"/>
    <property type="match status" value="1"/>
</dbReference>
<organism evidence="9 10">
    <name type="scientific">Alkalibacterium indicireducens</name>
    <dbReference type="NCBI Taxonomy" id="398758"/>
    <lineage>
        <taxon>Bacteria</taxon>
        <taxon>Bacillati</taxon>
        <taxon>Bacillota</taxon>
        <taxon>Bacilli</taxon>
        <taxon>Lactobacillales</taxon>
        <taxon>Carnobacteriaceae</taxon>
        <taxon>Alkalibacterium</taxon>
    </lineage>
</organism>
<keyword evidence="4 7" id="KW-0812">Transmembrane</keyword>
<dbReference type="InterPro" id="IPR059000">
    <property type="entry name" value="ATPase_P-type_domA"/>
</dbReference>
<evidence type="ECO:0000256" key="3">
    <source>
        <dbReference type="ARBA" id="ARBA00022475"/>
    </source>
</evidence>
<dbReference type="InterPro" id="IPR036412">
    <property type="entry name" value="HAD-like_sf"/>
</dbReference>
<feature type="transmembrane region" description="Helical" evidence="7">
    <location>
        <begin position="65"/>
        <end position="84"/>
    </location>
</feature>
<dbReference type="InterPro" id="IPR023299">
    <property type="entry name" value="ATPase_P-typ_cyto_dom_N"/>
</dbReference>
<evidence type="ECO:0000256" key="5">
    <source>
        <dbReference type="ARBA" id="ARBA00022989"/>
    </source>
</evidence>
<reference evidence="10" key="1">
    <citation type="journal article" date="2019" name="Int. J. Syst. Evol. Microbiol.">
        <title>The Global Catalogue of Microorganisms (GCM) 10K type strain sequencing project: providing services to taxonomists for standard genome sequencing and annotation.</title>
        <authorList>
            <consortium name="The Broad Institute Genomics Platform"/>
            <consortium name="The Broad Institute Genome Sequencing Center for Infectious Disease"/>
            <person name="Wu L."/>
            <person name="Ma J."/>
        </authorList>
    </citation>
    <scope>NUCLEOTIDE SEQUENCE [LARGE SCALE GENOMIC DNA]</scope>
    <source>
        <strain evidence="10">JCM 14232</strain>
    </source>
</reference>
<dbReference type="Pfam" id="PF00122">
    <property type="entry name" value="E1-E2_ATPase"/>
    <property type="match status" value="1"/>
</dbReference>
<dbReference type="InterPro" id="IPR001757">
    <property type="entry name" value="P_typ_ATPase"/>
</dbReference>
<dbReference type="SUPFAM" id="SSF56784">
    <property type="entry name" value="HAD-like"/>
    <property type="match status" value="1"/>
</dbReference>
<dbReference type="InterPro" id="IPR023214">
    <property type="entry name" value="HAD_sf"/>
</dbReference>
<evidence type="ECO:0000256" key="6">
    <source>
        <dbReference type="ARBA" id="ARBA00023136"/>
    </source>
</evidence>
<keyword evidence="5 7" id="KW-1133">Transmembrane helix</keyword>
<evidence type="ECO:0000313" key="9">
    <source>
        <dbReference type="EMBL" id="GAA0487235.1"/>
    </source>
</evidence>
<dbReference type="PRINTS" id="PR00121">
    <property type="entry name" value="NAKATPASE"/>
</dbReference>
<dbReference type="SUPFAM" id="SSF81660">
    <property type="entry name" value="Metal cation-transporting ATPase, ATP-binding domain N"/>
    <property type="match status" value="1"/>
</dbReference>
<comment type="similarity">
    <text evidence="2">Belongs to the cation transport ATPase (P-type) (TC 3.A.3) family. Type IIA subfamily.</text>
</comment>
<dbReference type="SUPFAM" id="SSF81665">
    <property type="entry name" value="Calcium ATPase, transmembrane domain M"/>
    <property type="match status" value="1"/>
</dbReference>
<dbReference type="InterPro" id="IPR023298">
    <property type="entry name" value="ATPase_P-typ_TM_dom_sf"/>
</dbReference>
<keyword evidence="6 7" id="KW-0472">Membrane</keyword>
<dbReference type="NCBIfam" id="TIGR01494">
    <property type="entry name" value="ATPase_P-type"/>
    <property type="match status" value="1"/>
</dbReference>
<evidence type="ECO:0000256" key="4">
    <source>
        <dbReference type="ARBA" id="ARBA00022692"/>
    </source>
</evidence>
<dbReference type="InterPro" id="IPR018303">
    <property type="entry name" value="ATPase_P-typ_P_site"/>
</dbReference>
<dbReference type="Gene3D" id="3.40.1110.10">
    <property type="entry name" value="Calcium-transporting ATPase, cytoplasmic domain N"/>
    <property type="match status" value="1"/>
</dbReference>
<dbReference type="Gene3D" id="2.70.150.10">
    <property type="entry name" value="Calcium-transporting ATPase, cytoplasmic transduction domain A"/>
    <property type="match status" value="1"/>
</dbReference>
<keyword evidence="10" id="KW-1185">Reference proteome</keyword>
<evidence type="ECO:0000313" key="10">
    <source>
        <dbReference type="Proteomes" id="UP001410648"/>
    </source>
</evidence>
<proteinExistence type="inferred from homology"/>
<dbReference type="InterPro" id="IPR050510">
    <property type="entry name" value="Cation_transp_ATPase_P-type"/>
</dbReference>
<comment type="subcellular location">
    <subcellularLocation>
        <location evidence="1">Cell membrane</location>
        <topology evidence="1">Multi-pass membrane protein</topology>
    </subcellularLocation>
</comment>
<feature type="transmembrane region" description="Helical" evidence="7">
    <location>
        <begin position="96"/>
        <end position="120"/>
    </location>
</feature>
<dbReference type="PANTHER" id="PTHR43294:SF21">
    <property type="entry name" value="CATION TRANSPORTING ATPASE"/>
    <property type="match status" value="1"/>
</dbReference>
<evidence type="ECO:0000256" key="1">
    <source>
        <dbReference type="ARBA" id="ARBA00004651"/>
    </source>
</evidence>
<dbReference type="SUPFAM" id="SSF81653">
    <property type="entry name" value="Calcium ATPase, transduction domain A"/>
    <property type="match status" value="1"/>
</dbReference>
<dbReference type="EMBL" id="BAAADA010000126">
    <property type="protein sequence ID" value="GAA0487235.1"/>
    <property type="molecule type" value="Genomic_DNA"/>
</dbReference>
<dbReference type="Proteomes" id="UP001410648">
    <property type="component" value="Unassembled WGS sequence"/>
</dbReference>
<comment type="caution">
    <text evidence="9">The sequence shown here is derived from an EMBL/GenBank/DDBJ whole genome shotgun (WGS) entry which is preliminary data.</text>
</comment>
<sequence length="196" mass="20984">MSEETVLGDRTNMVFSGTSISSGTARGIVVATGEDTEIGQINRSMKEVEDMKTPLLQQIDTFGKVILIVILVLALVLFSFGLIIHDYEWGELLLSVIGLTVAAIPEGLPAILTMILALGVQTMADKKAIMRTLPSVETLGAVTVICSDKTGTLTKNEMTVKSVITRDKLINVTGTGYKPEGELIEEETGKQADVKG</sequence>
<evidence type="ECO:0000256" key="2">
    <source>
        <dbReference type="ARBA" id="ARBA00005675"/>
    </source>
</evidence>
<evidence type="ECO:0000256" key="7">
    <source>
        <dbReference type="SAM" id="Phobius"/>
    </source>
</evidence>